<dbReference type="EMBL" id="JAVFWL010000006">
    <property type="protein sequence ID" value="KAK6759374.1"/>
    <property type="molecule type" value="Genomic_DNA"/>
</dbReference>
<keyword evidence="7" id="KW-0643">Prostaglandin biosynthesis</keyword>
<comment type="catalytic activity">
    <reaction evidence="15">
        <text>prostaglandin H2 = (12S)-hydroxy-(5Z,8E,10E)-heptadecatrienoate + malonaldehyde</text>
        <dbReference type="Rhea" id="RHEA:48644"/>
        <dbReference type="ChEBI" id="CHEBI:57405"/>
        <dbReference type="ChEBI" id="CHEBI:90694"/>
        <dbReference type="ChEBI" id="CHEBI:566274"/>
    </reaction>
    <physiologicalReaction direction="left-to-right" evidence="15">
        <dbReference type="Rhea" id="RHEA:48645"/>
    </physiologicalReaction>
</comment>
<gene>
    <name evidence="20" type="primary">Necator_chrX.g21302</name>
    <name evidence="20" type="ORF">RB195_021141</name>
</gene>
<keyword evidence="11" id="KW-0443">Lipid metabolism</keyword>
<evidence type="ECO:0000256" key="6">
    <source>
        <dbReference type="ARBA" id="ARBA00022516"/>
    </source>
</evidence>
<dbReference type="SUPFAM" id="SSF47616">
    <property type="entry name" value="GST C-terminal domain-like"/>
    <property type="match status" value="1"/>
</dbReference>
<evidence type="ECO:0000256" key="9">
    <source>
        <dbReference type="ARBA" id="ARBA00022832"/>
    </source>
</evidence>
<dbReference type="SUPFAM" id="SSF52833">
    <property type="entry name" value="Thioredoxin-like"/>
    <property type="match status" value="1"/>
</dbReference>
<keyword evidence="10" id="KW-1133">Transmembrane helix</keyword>
<dbReference type="InterPro" id="IPR036249">
    <property type="entry name" value="Thioredoxin-like_sf"/>
</dbReference>
<comment type="caution">
    <text evidence="20">The sequence shown here is derived from an EMBL/GenBank/DDBJ whole genome shotgun (WGS) entry which is preliminary data.</text>
</comment>
<keyword evidence="6" id="KW-0444">Lipid biosynthesis</keyword>
<dbReference type="EC" id="5.3.99.3" evidence="3"/>
<evidence type="ECO:0000313" key="20">
    <source>
        <dbReference type="EMBL" id="KAK6759374.1"/>
    </source>
</evidence>
<evidence type="ECO:0000256" key="4">
    <source>
        <dbReference type="ARBA" id="ARBA00019474"/>
    </source>
</evidence>
<dbReference type="CDD" id="cd03197">
    <property type="entry name" value="GST_C_mPGES2"/>
    <property type="match status" value="1"/>
</dbReference>
<dbReference type="Gene3D" id="1.20.1050.10">
    <property type="match status" value="1"/>
</dbReference>
<evidence type="ECO:0000256" key="17">
    <source>
        <dbReference type="ARBA" id="ARBA00031041"/>
    </source>
</evidence>
<keyword evidence="13" id="KW-0275">Fatty acid biosynthesis</keyword>
<keyword evidence="5" id="KW-0644">Prostaglandin metabolism</keyword>
<evidence type="ECO:0000256" key="12">
    <source>
        <dbReference type="ARBA" id="ARBA00023136"/>
    </source>
</evidence>
<comment type="catalytic activity">
    <reaction evidence="16">
        <text>prostaglandin H2 = prostaglandin E2</text>
        <dbReference type="Rhea" id="RHEA:12893"/>
        <dbReference type="ChEBI" id="CHEBI:57405"/>
        <dbReference type="ChEBI" id="CHEBI:606564"/>
        <dbReference type="EC" id="5.3.99.3"/>
    </reaction>
    <physiologicalReaction direction="left-to-right" evidence="16">
        <dbReference type="Rhea" id="RHEA:12894"/>
    </physiologicalReaction>
</comment>
<evidence type="ECO:0000259" key="19">
    <source>
        <dbReference type="Pfam" id="PF13417"/>
    </source>
</evidence>
<organism evidence="20 21">
    <name type="scientific">Necator americanus</name>
    <name type="common">Human hookworm</name>
    <dbReference type="NCBI Taxonomy" id="51031"/>
    <lineage>
        <taxon>Eukaryota</taxon>
        <taxon>Metazoa</taxon>
        <taxon>Ecdysozoa</taxon>
        <taxon>Nematoda</taxon>
        <taxon>Chromadorea</taxon>
        <taxon>Rhabditida</taxon>
        <taxon>Rhabditina</taxon>
        <taxon>Rhabditomorpha</taxon>
        <taxon>Strongyloidea</taxon>
        <taxon>Ancylostomatidae</taxon>
        <taxon>Bunostominae</taxon>
        <taxon>Necator</taxon>
    </lineage>
</organism>
<comment type="subcellular location">
    <subcellularLocation>
        <location evidence="18">Endomembrane system</location>
        <topology evidence="18">Single-pass membrane protein</topology>
    </subcellularLocation>
</comment>
<name>A0ABR1E9L6_NECAM</name>
<evidence type="ECO:0000256" key="11">
    <source>
        <dbReference type="ARBA" id="ARBA00023098"/>
    </source>
</evidence>
<protein>
    <recommendedName>
        <fullName evidence="4">Prostaglandin E synthase 2</fullName>
        <ecNumber evidence="3">5.3.99.3</ecNumber>
    </recommendedName>
    <alternativeName>
        <fullName evidence="17">Microsomal prostaglandin E synthase 2</fullName>
    </alternativeName>
</protein>
<dbReference type="InterPro" id="IPR036282">
    <property type="entry name" value="Glutathione-S-Trfase_C_sf"/>
</dbReference>
<dbReference type="PANTHER" id="PTHR12782">
    <property type="entry name" value="MICROSOMAL PROSTAGLANDIN E SYNTHASE-2"/>
    <property type="match status" value="1"/>
</dbReference>
<dbReference type="PROSITE" id="PS51354">
    <property type="entry name" value="GLUTAREDOXIN_2"/>
    <property type="match status" value="1"/>
</dbReference>
<evidence type="ECO:0000313" key="21">
    <source>
        <dbReference type="Proteomes" id="UP001303046"/>
    </source>
</evidence>
<evidence type="ECO:0000256" key="16">
    <source>
        <dbReference type="ARBA" id="ARBA00023931"/>
    </source>
</evidence>
<evidence type="ECO:0000256" key="15">
    <source>
        <dbReference type="ARBA" id="ARBA00023930"/>
    </source>
</evidence>
<accession>A0ABR1E9L6</accession>
<proteinExistence type="inferred from homology"/>
<dbReference type="InterPro" id="IPR034334">
    <property type="entry name" value="PGES2"/>
</dbReference>
<dbReference type="SFLD" id="SFLDG01203">
    <property type="entry name" value="Prostaglandin_E_synthase_like1"/>
    <property type="match status" value="1"/>
</dbReference>
<evidence type="ECO:0000256" key="13">
    <source>
        <dbReference type="ARBA" id="ARBA00023160"/>
    </source>
</evidence>
<dbReference type="Pfam" id="PF13417">
    <property type="entry name" value="GST_N_3"/>
    <property type="match status" value="1"/>
</dbReference>
<dbReference type="InterPro" id="IPR040079">
    <property type="entry name" value="Glutathione_S-Trfase"/>
</dbReference>
<keyword evidence="12" id="KW-0472">Membrane</keyword>
<evidence type="ECO:0000256" key="5">
    <source>
        <dbReference type="ARBA" id="ARBA00022501"/>
    </source>
</evidence>
<sequence>MVYSRHRQNQVLCRSDFKRSTTKRMRFGSNFLKAAFAAAAVAHVDEKKLICPIETIKPQKTESDILLSRKIINHYDRTNLRLRLFQYQACPYCCKVRAFLDYYGFSYEVVEVNPVTKAEIKFSRDYKKVPILTSNDGTLTDSVLIISKLSTFIRNRDTELFEIEELYPMIEALNDKNKFVKCYPQKYVIFMDGTQKNEQIVADREEREWREWVDGKFIHLISPNVYRTFNESLETFKWFSEWGEWDRLFTQKGRILATYVGACIMWLVAKRLKRRHHIDDERDSMADAFKEWMDAIGPNREYMGGSAPNLADLAMYGAMTSFYGCAAFRELVAEGSPIERWYSKMKTAVENHEGRRLLERRTSLLYK</sequence>
<comment type="similarity">
    <text evidence="2">Belongs to the GST superfamily.</text>
</comment>
<evidence type="ECO:0000256" key="10">
    <source>
        <dbReference type="ARBA" id="ARBA00022989"/>
    </source>
</evidence>
<evidence type="ECO:0000256" key="14">
    <source>
        <dbReference type="ARBA" id="ARBA00023235"/>
    </source>
</evidence>
<dbReference type="SFLD" id="SFLDG01182">
    <property type="entry name" value="Prostaglandin_E_synthase_like"/>
    <property type="match status" value="1"/>
</dbReference>
<keyword evidence="14" id="KW-0413">Isomerase</keyword>
<evidence type="ECO:0000256" key="2">
    <source>
        <dbReference type="ARBA" id="ARBA00007409"/>
    </source>
</evidence>
<feature type="domain" description="GST N-terminal" evidence="19">
    <location>
        <begin position="84"/>
        <end position="149"/>
    </location>
</feature>
<keyword evidence="8" id="KW-0812">Transmembrane</keyword>
<evidence type="ECO:0000256" key="18">
    <source>
        <dbReference type="ARBA" id="ARBA00037847"/>
    </source>
</evidence>
<dbReference type="InterPro" id="IPR011767">
    <property type="entry name" value="GLR_AS"/>
</dbReference>
<evidence type="ECO:0000256" key="7">
    <source>
        <dbReference type="ARBA" id="ARBA00022585"/>
    </source>
</evidence>
<evidence type="ECO:0000256" key="3">
    <source>
        <dbReference type="ARBA" id="ARBA00012203"/>
    </source>
</evidence>
<dbReference type="PANTHER" id="PTHR12782:SF5">
    <property type="entry name" value="PROSTAGLANDIN E SYNTHASE 2"/>
    <property type="match status" value="1"/>
</dbReference>
<comment type="pathway">
    <text evidence="1">Lipid metabolism; prostaglandin biosynthesis.</text>
</comment>
<dbReference type="Proteomes" id="UP001303046">
    <property type="component" value="Unassembled WGS sequence"/>
</dbReference>
<dbReference type="SFLD" id="SFLDS00019">
    <property type="entry name" value="Glutathione_Transferase_(cytos"/>
    <property type="match status" value="1"/>
</dbReference>
<keyword evidence="21" id="KW-1185">Reference proteome</keyword>
<keyword evidence="9" id="KW-0276">Fatty acid metabolism</keyword>
<evidence type="ECO:0000256" key="1">
    <source>
        <dbReference type="ARBA" id="ARBA00004702"/>
    </source>
</evidence>
<dbReference type="Gene3D" id="3.40.30.10">
    <property type="entry name" value="Glutaredoxin"/>
    <property type="match status" value="1"/>
</dbReference>
<evidence type="ECO:0000256" key="8">
    <source>
        <dbReference type="ARBA" id="ARBA00022692"/>
    </source>
</evidence>
<dbReference type="InterPro" id="IPR034335">
    <property type="entry name" value="PGES2_C"/>
</dbReference>
<dbReference type="InterPro" id="IPR004045">
    <property type="entry name" value="Glutathione_S-Trfase_N"/>
</dbReference>
<reference evidence="20 21" key="1">
    <citation type="submission" date="2023-08" db="EMBL/GenBank/DDBJ databases">
        <title>A Necator americanus chromosomal reference genome.</title>
        <authorList>
            <person name="Ilik V."/>
            <person name="Petrzelkova K.J."/>
            <person name="Pardy F."/>
            <person name="Fuh T."/>
            <person name="Niatou-Singa F.S."/>
            <person name="Gouil Q."/>
            <person name="Baker L."/>
            <person name="Ritchie M.E."/>
            <person name="Jex A.R."/>
            <person name="Gazzola D."/>
            <person name="Li H."/>
            <person name="Toshio Fujiwara R."/>
            <person name="Zhan B."/>
            <person name="Aroian R.V."/>
            <person name="Pafco B."/>
            <person name="Schwarz E.M."/>
        </authorList>
    </citation>
    <scope>NUCLEOTIDE SEQUENCE [LARGE SCALE GENOMIC DNA]</scope>
    <source>
        <strain evidence="20 21">Aroian</strain>
        <tissue evidence="20">Whole animal</tissue>
    </source>
</reference>
<dbReference type="PROSITE" id="PS00195">
    <property type="entry name" value="GLUTAREDOXIN_1"/>
    <property type="match status" value="1"/>
</dbReference>